<comment type="function">
    <text evidence="6">Component of the Mediator complex, a coactivator involved in the regulated transcription of nearly all RNA polymerase II-dependent genes. Mediator functions as a bridge to convey information from gene-specific regulatory proteins to the basal RNA polymerase II transcription machinery. Mediator is recruited to promoters by direct interactions with regulatory proteins and serves as a scaffold for the assembly of a functional preinitiation complex with RNA polymerase II and the general transcription factors.</text>
</comment>
<evidence type="ECO:0000313" key="9">
    <source>
        <dbReference type="Proteomes" id="UP001176521"/>
    </source>
</evidence>
<reference evidence="8" key="1">
    <citation type="journal article" date="2023" name="PhytoFront">
        <title>Draft Genome Resources of Seven Strains of Tilletia horrida, Causal Agent of Kernel Smut of Rice.</title>
        <authorList>
            <person name="Khanal S."/>
            <person name="Antony Babu S."/>
            <person name="Zhou X.G."/>
        </authorList>
    </citation>
    <scope>NUCLEOTIDE SEQUENCE</scope>
    <source>
        <strain evidence="8">TX3</strain>
    </source>
</reference>
<sequence>MAAIRAAREGTPLSPSPSPPGSPSRGGGHGTGTGTGTGGDRIVIDLTDSPPPERRPAQAGVSSAGGLSGRGGAQGAVNPASLIPDDPNQPSFYRTAAAHFQPQSEAHAQLEENSRAVVGAFYDLAVRAADVERGNEHLVLEQVNHTVQALANLSHLARRPEINATLINPEALSMVDDSRNPDSHSRTLVNRLVSDNQQMRGQSIALHSYQTKLTAALSSAFPALAGHLPPVPDIPVWTDSAAAAAAATSANGAS</sequence>
<evidence type="ECO:0000256" key="5">
    <source>
        <dbReference type="ARBA" id="ARBA00023242"/>
    </source>
</evidence>
<name>A0AAN6JIF2_9BASI</name>
<evidence type="ECO:0000256" key="4">
    <source>
        <dbReference type="ARBA" id="ARBA00023163"/>
    </source>
</evidence>
<feature type="region of interest" description="Disordered" evidence="7">
    <location>
        <begin position="1"/>
        <end position="91"/>
    </location>
</feature>
<gene>
    <name evidence="6" type="primary">MED10</name>
    <name evidence="8" type="ORF">OC842_005661</name>
</gene>
<dbReference type="Pfam" id="PF09748">
    <property type="entry name" value="Med10"/>
    <property type="match status" value="1"/>
</dbReference>
<keyword evidence="6" id="KW-0010">Activator</keyword>
<feature type="compositionally biased region" description="Gly residues" evidence="7">
    <location>
        <begin position="24"/>
        <end position="39"/>
    </location>
</feature>
<keyword evidence="4 6" id="KW-0804">Transcription</keyword>
<organism evidence="8 9">
    <name type="scientific">Tilletia horrida</name>
    <dbReference type="NCBI Taxonomy" id="155126"/>
    <lineage>
        <taxon>Eukaryota</taxon>
        <taxon>Fungi</taxon>
        <taxon>Dikarya</taxon>
        <taxon>Basidiomycota</taxon>
        <taxon>Ustilaginomycotina</taxon>
        <taxon>Exobasidiomycetes</taxon>
        <taxon>Tilletiales</taxon>
        <taxon>Tilletiaceae</taxon>
        <taxon>Tilletia</taxon>
    </lineage>
</organism>
<evidence type="ECO:0000313" key="8">
    <source>
        <dbReference type="EMBL" id="KAK0524979.1"/>
    </source>
</evidence>
<accession>A0AAN6JIF2</accession>
<dbReference type="AlphaFoldDB" id="A0AAN6JIF2"/>
<keyword evidence="3 6" id="KW-0805">Transcription regulation</keyword>
<evidence type="ECO:0000256" key="3">
    <source>
        <dbReference type="ARBA" id="ARBA00023015"/>
    </source>
</evidence>
<keyword evidence="9" id="KW-1185">Reference proteome</keyword>
<dbReference type="InterPro" id="IPR019145">
    <property type="entry name" value="Mediator_Med10"/>
</dbReference>
<dbReference type="GO" id="GO:0003712">
    <property type="term" value="F:transcription coregulator activity"/>
    <property type="evidence" value="ECO:0007669"/>
    <property type="project" value="InterPro"/>
</dbReference>
<comment type="caution">
    <text evidence="8">The sequence shown here is derived from an EMBL/GenBank/DDBJ whole genome shotgun (WGS) entry which is preliminary data.</text>
</comment>
<evidence type="ECO:0000256" key="7">
    <source>
        <dbReference type="SAM" id="MobiDB-lite"/>
    </source>
</evidence>
<keyword evidence="5 6" id="KW-0539">Nucleus</keyword>
<comment type="similarity">
    <text evidence="2 6">Belongs to the Mediator complex subunit 10 family.</text>
</comment>
<dbReference type="Proteomes" id="UP001176521">
    <property type="component" value="Unassembled WGS sequence"/>
</dbReference>
<evidence type="ECO:0000256" key="2">
    <source>
        <dbReference type="ARBA" id="ARBA00005389"/>
    </source>
</evidence>
<dbReference type="EMBL" id="JAPDMQ010000423">
    <property type="protein sequence ID" value="KAK0524979.1"/>
    <property type="molecule type" value="Genomic_DNA"/>
</dbReference>
<evidence type="ECO:0000256" key="6">
    <source>
        <dbReference type="RuleBase" id="RU364146"/>
    </source>
</evidence>
<dbReference type="GO" id="GO:0006357">
    <property type="term" value="P:regulation of transcription by RNA polymerase II"/>
    <property type="evidence" value="ECO:0007669"/>
    <property type="project" value="InterPro"/>
</dbReference>
<comment type="subcellular location">
    <subcellularLocation>
        <location evidence="1 6">Nucleus</location>
    </subcellularLocation>
</comment>
<dbReference type="GO" id="GO:0016592">
    <property type="term" value="C:mediator complex"/>
    <property type="evidence" value="ECO:0007669"/>
    <property type="project" value="InterPro"/>
</dbReference>
<comment type="subunit">
    <text evidence="6">Component of the Mediator complex.</text>
</comment>
<proteinExistence type="inferred from homology"/>
<evidence type="ECO:0000256" key="1">
    <source>
        <dbReference type="ARBA" id="ARBA00004123"/>
    </source>
</evidence>
<protein>
    <recommendedName>
        <fullName evidence="6">Mediator of RNA polymerase II transcription subunit 10</fullName>
    </recommendedName>
    <alternativeName>
        <fullName evidence="6">Mediator complex subunit 10</fullName>
    </alternativeName>
</protein>